<dbReference type="SUPFAM" id="SSF46689">
    <property type="entry name" value="Homeodomain-like"/>
    <property type="match status" value="1"/>
</dbReference>
<proteinExistence type="predicted"/>
<dbReference type="InterPro" id="IPR047655">
    <property type="entry name" value="Transpos_IS630-like"/>
</dbReference>
<accession>A0AA37BQ51</accession>
<dbReference type="Gene3D" id="3.30.420.10">
    <property type="entry name" value="Ribonuclease H-like superfamily/Ribonuclease H"/>
    <property type="match status" value="1"/>
</dbReference>
<organism evidence="4 5">
    <name type="scientific">Planomonospora parontospora</name>
    <dbReference type="NCBI Taxonomy" id="58119"/>
    <lineage>
        <taxon>Bacteria</taxon>
        <taxon>Bacillati</taxon>
        <taxon>Actinomycetota</taxon>
        <taxon>Actinomycetes</taxon>
        <taxon>Streptosporangiales</taxon>
        <taxon>Streptosporangiaceae</taxon>
        <taxon>Planomonospora</taxon>
    </lineage>
</organism>
<sequence>MARKGRRATFEEKVFALRLLEQGMSPDRVAEALDVGRESIFRWKRQARSGGTEALRIKKAPGRPRKLRPGQEQTVRALVRDVVPRQVLGAAVVLWTRALVALVIAAWFGIGMSVAAVGRLLRGLGLSVQRPLYRSPRRDEAAIAGWRSTLFPRIRRQARRRGALVLFADEMSMRVDHRSGTTWGLIGRTPVARAGAGRRSVKMFSAVGADGTLRYRLAWGSMDRWAFLGFCAQLLRTVTRPIILIVDGSSIPTARVVRDFVARTGGRLRLFFLPAYAPELNPDEWVNQNVKAGAAREAVADEHELAAAMHSRLRRLQKRPDIVRGFFADPQLAYIRP</sequence>
<reference evidence="4" key="2">
    <citation type="submission" date="2022-09" db="EMBL/GenBank/DDBJ databases">
        <authorList>
            <person name="Sun Q."/>
            <person name="Ohkuma M."/>
        </authorList>
    </citation>
    <scope>NUCLEOTIDE SEQUENCE</scope>
    <source>
        <strain evidence="4">JCM 3093</strain>
    </source>
</reference>
<feature type="domain" description="Tc1-like transposase DDE" evidence="2">
    <location>
        <begin position="165"/>
        <end position="303"/>
    </location>
</feature>
<evidence type="ECO:0000259" key="3">
    <source>
        <dbReference type="Pfam" id="PF13592"/>
    </source>
</evidence>
<evidence type="ECO:0000313" key="5">
    <source>
        <dbReference type="Proteomes" id="UP000627984"/>
    </source>
</evidence>
<dbReference type="Pfam" id="PF13551">
    <property type="entry name" value="HTH_29"/>
    <property type="match status" value="1"/>
</dbReference>
<dbReference type="InterPro" id="IPR038717">
    <property type="entry name" value="Tc1-like_DDE_dom"/>
</dbReference>
<reference evidence="4" key="1">
    <citation type="journal article" date="2014" name="Int. J. Syst. Evol. Microbiol.">
        <title>Complete genome sequence of Corynebacterium casei LMG S-19264T (=DSM 44701T), isolated from a smear-ripened cheese.</title>
        <authorList>
            <consortium name="US DOE Joint Genome Institute (JGI-PGF)"/>
            <person name="Walter F."/>
            <person name="Albersmeier A."/>
            <person name="Kalinowski J."/>
            <person name="Ruckert C."/>
        </authorList>
    </citation>
    <scope>NUCLEOTIDE SEQUENCE</scope>
    <source>
        <strain evidence="4">JCM 3093</strain>
    </source>
</reference>
<dbReference type="GO" id="GO:0003676">
    <property type="term" value="F:nucleic acid binding"/>
    <property type="evidence" value="ECO:0007669"/>
    <property type="project" value="InterPro"/>
</dbReference>
<gene>
    <name evidence="4" type="ORF">GCM10010126_70510</name>
</gene>
<feature type="transmembrane region" description="Helical" evidence="1">
    <location>
        <begin position="87"/>
        <end position="110"/>
    </location>
</feature>
<keyword evidence="1" id="KW-0812">Transmembrane</keyword>
<dbReference type="EMBL" id="BMQD01000059">
    <property type="protein sequence ID" value="GGL01148.1"/>
    <property type="molecule type" value="Genomic_DNA"/>
</dbReference>
<dbReference type="InterPro" id="IPR036397">
    <property type="entry name" value="RNaseH_sf"/>
</dbReference>
<dbReference type="Proteomes" id="UP000627984">
    <property type="component" value="Unassembled WGS sequence"/>
</dbReference>
<keyword evidence="1" id="KW-0472">Membrane</keyword>
<name>A0AA37BQ51_9ACTN</name>
<evidence type="ECO:0000313" key="4">
    <source>
        <dbReference type="EMBL" id="GGL01148.1"/>
    </source>
</evidence>
<dbReference type="Pfam" id="PF13358">
    <property type="entry name" value="DDE_3"/>
    <property type="match status" value="1"/>
</dbReference>
<evidence type="ECO:0008006" key="6">
    <source>
        <dbReference type="Google" id="ProtNLM"/>
    </source>
</evidence>
<dbReference type="AlphaFoldDB" id="A0AA37BQ51"/>
<evidence type="ECO:0000259" key="2">
    <source>
        <dbReference type="Pfam" id="PF13358"/>
    </source>
</evidence>
<keyword evidence="1" id="KW-1133">Transmembrane helix</keyword>
<dbReference type="NCBIfam" id="NF033545">
    <property type="entry name" value="transpos_IS630"/>
    <property type="match status" value="1"/>
</dbReference>
<dbReference type="InterPro" id="IPR025959">
    <property type="entry name" value="Winged_HTH_dom"/>
</dbReference>
<protein>
    <recommendedName>
        <fullName evidence="6">Transposase</fullName>
    </recommendedName>
</protein>
<dbReference type="InterPro" id="IPR009057">
    <property type="entry name" value="Homeodomain-like_sf"/>
</dbReference>
<comment type="caution">
    <text evidence="4">The sequence shown here is derived from an EMBL/GenBank/DDBJ whole genome shotgun (WGS) entry which is preliminary data.</text>
</comment>
<dbReference type="RefSeq" id="WP_191898692.1">
    <property type="nucleotide sequence ID" value="NZ_BMQD01000059.1"/>
</dbReference>
<dbReference type="Pfam" id="PF13592">
    <property type="entry name" value="HTH_33"/>
    <property type="match status" value="1"/>
</dbReference>
<feature type="domain" description="Winged helix-turn helix" evidence="3">
    <location>
        <begin position="92"/>
        <end position="147"/>
    </location>
</feature>
<evidence type="ECO:0000256" key="1">
    <source>
        <dbReference type="SAM" id="Phobius"/>
    </source>
</evidence>